<name>A0ABU4HLZ8_9ACTN</name>
<evidence type="ECO:0000313" key="3">
    <source>
        <dbReference type="Proteomes" id="UP001284601"/>
    </source>
</evidence>
<dbReference type="EMBL" id="JAWSTH010000015">
    <property type="protein sequence ID" value="MDW5594328.1"/>
    <property type="molecule type" value="Genomic_DNA"/>
</dbReference>
<evidence type="ECO:0000313" key="2">
    <source>
        <dbReference type="EMBL" id="MDW5594328.1"/>
    </source>
</evidence>
<feature type="signal peptide" evidence="1">
    <location>
        <begin position="1"/>
        <end position="23"/>
    </location>
</feature>
<reference evidence="3" key="1">
    <citation type="submission" date="2023-07" db="EMBL/GenBank/DDBJ databases">
        <title>Conexibacter stalactiti sp. nov., isolated from stalactites in a lava cave and emended description of the genus Conexibacter.</title>
        <authorList>
            <person name="Lee S.D."/>
        </authorList>
    </citation>
    <scope>NUCLEOTIDE SEQUENCE [LARGE SCALE GENOMIC DNA]</scope>
    <source>
        <strain evidence="3">KCTC 39840</strain>
    </source>
</reference>
<keyword evidence="3" id="KW-1185">Reference proteome</keyword>
<feature type="chain" id="PRO_5046511440" description="Secreted protein" evidence="1">
    <location>
        <begin position="24"/>
        <end position="417"/>
    </location>
</feature>
<protein>
    <recommendedName>
        <fullName evidence="4">Secreted protein</fullName>
    </recommendedName>
</protein>
<dbReference type="Proteomes" id="UP001284601">
    <property type="component" value="Unassembled WGS sequence"/>
</dbReference>
<keyword evidence="1" id="KW-0732">Signal</keyword>
<gene>
    <name evidence="2" type="ORF">R7226_08275</name>
</gene>
<evidence type="ECO:0008006" key="4">
    <source>
        <dbReference type="Google" id="ProtNLM"/>
    </source>
</evidence>
<dbReference type="RefSeq" id="WP_318596599.1">
    <property type="nucleotide sequence ID" value="NZ_JAWSTH010000015.1"/>
</dbReference>
<evidence type="ECO:0000256" key="1">
    <source>
        <dbReference type="SAM" id="SignalP"/>
    </source>
</evidence>
<accession>A0ABU4HLZ8</accession>
<organism evidence="2 3">
    <name type="scientific">Conexibacter stalactiti</name>
    <dbReference type="NCBI Taxonomy" id="1940611"/>
    <lineage>
        <taxon>Bacteria</taxon>
        <taxon>Bacillati</taxon>
        <taxon>Actinomycetota</taxon>
        <taxon>Thermoleophilia</taxon>
        <taxon>Solirubrobacterales</taxon>
        <taxon>Conexibacteraceae</taxon>
        <taxon>Conexibacter</taxon>
    </lineage>
</organism>
<sequence length="417" mass="43736">MSNGRIRSWVATTAAACAVGAAAAPPAGAGAPVGETIADGIPQLPVVDDERGSVAFVAAPGIVRVVDLRAGTTRDTDVRGGCAPNAIRPLVVDAADGAVLLACEVPVKEPWPGGPTRARTPRILDTADWTVKVPAALEQIGDGFVGLATAGIVVEYQERSGPWWAVYDWRTGAHSSGDPRQVCAGWRVVSRRDGRRALSPAYERCDGSDRGVLPVAPATALTLYEDRVSWSVRGIDDTMPLSVLLPECGVLARWEIGAIDVVDHLPGALLISSTGRGNGPLRLTRVPLDGLCERAVGRWRLRASAGGRTVAAGVLSARVADAVSGAETGPVALAGAAPRLRVGAGRAVRLRAAAAAQRVRWRVAGGGWQRAAGSDRGWRLTVPRRLRGSRLIEIETRLRDGGELRHSVRLTVKGNGR</sequence>
<reference evidence="2 3" key="2">
    <citation type="submission" date="2023-10" db="EMBL/GenBank/DDBJ databases">
        <authorList>
            <person name="Han X.F."/>
        </authorList>
    </citation>
    <scope>NUCLEOTIDE SEQUENCE [LARGE SCALE GENOMIC DNA]</scope>
    <source>
        <strain evidence="2 3">KCTC 39840</strain>
    </source>
</reference>
<comment type="caution">
    <text evidence="2">The sequence shown here is derived from an EMBL/GenBank/DDBJ whole genome shotgun (WGS) entry which is preliminary data.</text>
</comment>
<proteinExistence type="predicted"/>